<dbReference type="Gene3D" id="3.40.220.10">
    <property type="entry name" value="Leucine Aminopeptidase, subunit E, domain 1"/>
    <property type="match status" value="1"/>
</dbReference>
<accession>A0ABT2WGH2</accession>
<evidence type="ECO:0000313" key="3">
    <source>
        <dbReference type="Proteomes" id="UP001208656"/>
    </source>
</evidence>
<dbReference type="SMART" id="SM00506">
    <property type="entry name" value="A1pp"/>
    <property type="match status" value="1"/>
</dbReference>
<proteinExistence type="predicted"/>
<dbReference type="Proteomes" id="UP001208656">
    <property type="component" value="Unassembled WGS sequence"/>
</dbReference>
<feature type="domain" description="Macro" evidence="1">
    <location>
        <begin position="1"/>
        <end position="183"/>
    </location>
</feature>
<dbReference type="RefSeq" id="WP_263061784.1">
    <property type="nucleotide sequence ID" value="NZ_JAOUSE010000029.1"/>
</dbReference>
<dbReference type="InterPro" id="IPR002589">
    <property type="entry name" value="Macro_dom"/>
</dbReference>
<sequence length="190" mass="20698">MKFDVHGNTLQLIVGDITKQTTDAIVNAANGSLLGGGGVDGAIHKASGPELLKECKQIRKEKLKGEYLPTGEAVITKGYQLPAKYVIHTVGPIWTGDNVNEKNKLLANCYINSLSLAKKYHLQSISFPSISTGVYRFPIDSASKIALTTIVKFLQKNNFGTVVMTLFTKGDFEIYLQSAFEILEQNSDAS</sequence>
<evidence type="ECO:0000259" key="1">
    <source>
        <dbReference type="PROSITE" id="PS51154"/>
    </source>
</evidence>
<dbReference type="InterPro" id="IPR043472">
    <property type="entry name" value="Macro_dom-like"/>
</dbReference>
<dbReference type="Pfam" id="PF01661">
    <property type="entry name" value="Macro"/>
    <property type="match status" value="1"/>
</dbReference>
<evidence type="ECO:0000313" key="2">
    <source>
        <dbReference type="EMBL" id="MCU9594769.1"/>
    </source>
</evidence>
<dbReference type="SUPFAM" id="SSF52949">
    <property type="entry name" value="Macro domain-like"/>
    <property type="match status" value="1"/>
</dbReference>
<dbReference type="PROSITE" id="PS51154">
    <property type="entry name" value="MACRO"/>
    <property type="match status" value="1"/>
</dbReference>
<dbReference type="NCBIfam" id="NF001664">
    <property type="entry name" value="PRK00431.1-6"/>
    <property type="match status" value="1"/>
</dbReference>
<dbReference type="PANTHER" id="PTHR11106">
    <property type="entry name" value="GANGLIOSIDE INDUCED DIFFERENTIATION ASSOCIATED PROTEIN 2-RELATED"/>
    <property type="match status" value="1"/>
</dbReference>
<reference evidence="2 3" key="1">
    <citation type="submission" date="2022-10" db="EMBL/GenBank/DDBJ databases">
        <title>Description of Fervidibacillus gen. nov. in the family Fervidibacillaceae fam. nov. with two species, Fervidibacillus albus sp. nov., and Fervidibacillus halotolerans sp. nov., isolated from tidal flat sediments.</title>
        <authorList>
            <person name="Kwon K.K."/>
            <person name="Yang S.-H."/>
        </authorList>
    </citation>
    <scope>NUCLEOTIDE SEQUENCE [LARGE SCALE GENOMIC DNA]</scope>
    <source>
        <strain evidence="2 3">DSM 23332</strain>
    </source>
</reference>
<protein>
    <submittedName>
        <fullName evidence="2">O-acetyl-ADP-ribose deacetylase</fullName>
    </submittedName>
</protein>
<dbReference type="PANTHER" id="PTHR11106:SF27">
    <property type="entry name" value="MACRO DOMAIN-CONTAINING PROTEIN"/>
    <property type="match status" value="1"/>
</dbReference>
<dbReference type="CDD" id="cd02908">
    <property type="entry name" value="Macro_OAADPr_deacetylase"/>
    <property type="match status" value="1"/>
</dbReference>
<comment type="caution">
    <text evidence="2">The sequence shown here is derived from an EMBL/GenBank/DDBJ whole genome shotgun (WGS) entry which is preliminary data.</text>
</comment>
<name>A0ABT2WGH2_9BACI</name>
<dbReference type="EMBL" id="JAOUSE010000029">
    <property type="protein sequence ID" value="MCU9594769.1"/>
    <property type="molecule type" value="Genomic_DNA"/>
</dbReference>
<keyword evidence="3" id="KW-1185">Reference proteome</keyword>
<gene>
    <name evidence="2" type="ORF">OEV82_10005</name>
</gene>
<organism evidence="2 3">
    <name type="scientific">Pallidibacillus thermolactis</name>
    <dbReference type="NCBI Taxonomy" id="251051"/>
    <lineage>
        <taxon>Bacteria</taxon>
        <taxon>Bacillati</taxon>
        <taxon>Bacillota</taxon>
        <taxon>Bacilli</taxon>
        <taxon>Bacillales</taxon>
        <taxon>Bacillaceae</taxon>
        <taxon>Pallidibacillus</taxon>
    </lineage>
</organism>